<protein>
    <recommendedName>
        <fullName evidence="1">peptidylprolyl isomerase</fullName>
        <ecNumber evidence="1">5.2.1.8</ecNumber>
    </recommendedName>
</protein>
<gene>
    <name evidence="5" type="primary">ppiB_5</name>
    <name evidence="5" type="ORF">GALL_176220</name>
</gene>
<dbReference type="PANTHER" id="PTHR45625:SF4">
    <property type="entry name" value="PEPTIDYLPROLYL ISOMERASE DOMAIN AND WD REPEAT-CONTAINING PROTEIN 1"/>
    <property type="match status" value="1"/>
</dbReference>
<dbReference type="EMBL" id="MLJW01000096">
    <property type="protein sequence ID" value="OIR00368.1"/>
    <property type="molecule type" value="Genomic_DNA"/>
</dbReference>
<dbReference type="InterPro" id="IPR044666">
    <property type="entry name" value="Cyclophilin_A-like"/>
</dbReference>
<dbReference type="InterPro" id="IPR020892">
    <property type="entry name" value="Cyclophilin-type_PPIase_CS"/>
</dbReference>
<dbReference type="PROSITE" id="PS00170">
    <property type="entry name" value="CSA_PPIASE_1"/>
    <property type="match status" value="1"/>
</dbReference>
<evidence type="ECO:0000256" key="2">
    <source>
        <dbReference type="ARBA" id="ARBA00023110"/>
    </source>
</evidence>
<dbReference type="PRINTS" id="PR00153">
    <property type="entry name" value="CSAPPISMRASE"/>
</dbReference>
<name>A0A1J5S8H9_9ZZZZ</name>
<dbReference type="GO" id="GO:0003755">
    <property type="term" value="F:peptidyl-prolyl cis-trans isomerase activity"/>
    <property type="evidence" value="ECO:0007669"/>
    <property type="project" value="UniProtKB-KW"/>
</dbReference>
<comment type="caution">
    <text evidence="5">The sequence shown here is derived from an EMBL/GenBank/DDBJ whole genome shotgun (WGS) entry which is preliminary data.</text>
</comment>
<evidence type="ECO:0000256" key="3">
    <source>
        <dbReference type="ARBA" id="ARBA00023235"/>
    </source>
</evidence>
<keyword evidence="3 5" id="KW-0413">Isomerase</keyword>
<dbReference type="AlphaFoldDB" id="A0A1J5S8H9"/>
<organism evidence="5">
    <name type="scientific">mine drainage metagenome</name>
    <dbReference type="NCBI Taxonomy" id="410659"/>
    <lineage>
        <taxon>unclassified sequences</taxon>
        <taxon>metagenomes</taxon>
        <taxon>ecological metagenomes</taxon>
    </lineage>
</organism>
<reference evidence="5" key="1">
    <citation type="submission" date="2016-10" db="EMBL/GenBank/DDBJ databases">
        <title>Sequence of Gallionella enrichment culture.</title>
        <authorList>
            <person name="Poehlein A."/>
            <person name="Muehling M."/>
            <person name="Daniel R."/>
        </authorList>
    </citation>
    <scope>NUCLEOTIDE SEQUENCE</scope>
</reference>
<evidence type="ECO:0000256" key="1">
    <source>
        <dbReference type="ARBA" id="ARBA00013194"/>
    </source>
</evidence>
<accession>A0A1J5S8H9</accession>
<dbReference type="PANTHER" id="PTHR45625">
    <property type="entry name" value="PEPTIDYL-PROLYL CIS-TRANS ISOMERASE-RELATED"/>
    <property type="match status" value="1"/>
</dbReference>
<dbReference type="PROSITE" id="PS50072">
    <property type="entry name" value="CSA_PPIASE_2"/>
    <property type="match status" value="1"/>
</dbReference>
<dbReference type="CDD" id="cd00317">
    <property type="entry name" value="cyclophilin"/>
    <property type="match status" value="1"/>
</dbReference>
<dbReference type="SUPFAM" id="SSF50891">
    <property type="entry name" value="Cyclophilin-like"/>
    <property type="match status" value="1"/>
</dbReference>
<dbReference type="InterPro" id="IPR029000">
    <property type="entry name" value="Cyclophilin-like_dom_sf"/>
</dbReference>
<feature type="domain" description="PPIase cyclophilin-type" evidence="4">
    <location>
        <begin position="17"/>
        <end position="158"/>
    </location>
</feature>
<sequence>MSASDPENTLLLDLKDGRVVITLRPDLAPQHVARIKELVRSGFYDGLTFHRVIPGFMAQGGDPTGTGAGGSGQKLPAEFSPEKHVRGTCSMARAQNPNSADCQFFICFDDAPHLNRQYTVWGQVSEGMEFVDMIRKGAGGNGLVSEPDQIVRMQIAADISAEQA</sequence>
<proteinExistence type="predicted"/>
<evidence type="ECO:0000313" key="5">
    <source>
        <dbReference type="EMBL" id="OIR00368.1"/>
    </source>
</evidence>
<keyword evidence="2" id="KW-0697">Rotamase</keyword>
<dbReference type="Pfam" id="PF00160">
    <property type="entry name" value="Pro_isomerase"/>
    <property type="match status" value="1"/>
</dbReference>
<evidence type="ECO:0000259" key="4">
    <source>
        <dbReference type="PROSITE" id="PS50072"/>
    </source>
</evidence>
<dbReference type="GO" id="GO:0006457">
    <property type="term" value="P:protein folding"/>
    <property type="evidence" value="ECO:0007669"/>
    <property type="project" value="InterPro"/>
</dbReference>
<dbReference type="InterPro" id="IPR002130">
    <property type="entry name" value="Cyclophilin-type_PPIase_dom"/>
</dbReference>
<dbReference type="Gene3D" id="2.40.100.10">
    <property type="entry name" value="Cyclophilin-like"/>
    <property type="match status" value="1"/>
</dbReference>
<dbReference type="EC" id="5.2.1.8" evidence="1"/>